<dbReference type="GO" id="GO:0043161">
    <property type="term" value="P:proteasome-mediated ubiquitin-dependent protein catabolic process"/>
    <property type="evidence" value="ECO:0007669"/>
    <property type="project" value="TreeGrafter"/>
</dbReference>
<dbReference type="GO" id="GO:0045721">
    <property type="term" value="P:negative regulation of gluconeogenesis"/>
    <property type="evidence" value="ECO:0007669"/>
    <property type="project" value="TreeGrafter"/>
</dbReference>
<proteinExistence type="inferred from homology"/>
<name>A0A0C3H0W0_OIDMZ</name>
<feature type="region of interest" description="Disordered" evidence="2">
    <location>
        <begin position="1"/>
        <end position="43"/>
    </location>
</feature>
<dbReference type="InParanoid" id="A0A0C3H0W0"/>
<feature type="compositionally biased region" description="Basic and acidic residues" evidence="2">
    <location>
        <begin position="25"/>
        <end position="35"/>
    </location>
</feature>
<evidence type="ECO:0000313" key="4">
    <source>
        <dbReference type="Proteomes" id="UP000054321"/>
    </source>
</evidence>
<dbReference type="GO" id="GO:0005773">
    <property type="term" value="C:vacuole"/>
    <property type="evidence" value="ECO:0007669"/>
    <property type="project" value="GOC"/>
</dbReference>
<dbReference type="HOGENOM" id="CLU_028759_2_1_1"/>
<dbReference type="Pfam" id="PF09783">
    <property type="entry name" value="Vac_ImportDeg"/>
    <property type="match status" value="1"/>
</dbReference>
<dbReference type="STRING" id="913774.A0A0C3H0W0"/>
<dbReference type="AlphaFoldDB" id="A0A0C3H0W0"/>
<keyword evidence="4" id="KW-1185">Reference proteome</keyword>
<organism evidence="3 4">
    <name type="scientific">Oidiodendron maius (strain Zn)</name>
    <dbReference type="NCBI Taxonomy" id="913774"/>
    <lineage>
        <taxon>Eukaryota</taxon>
        <taxon>Fungi</taxon>
        <taxon>Dikarya</taxon>
        <taxon>Ascomycota</taxon>
        <taxon>Pezizomycotina</taxon>
        <taxon>Leotiomycetes</taxon>
        <taxon>Leotiomycetes incertae sedis</taxon>
        <taxon>Myxotrichaceae</taxon>
        <taxon>Oidiodendron</taxon>
    </lineage>
</organism>
<evidence type="ECO:0000313" key="3">
    <source>
        <dbReference type="EMBL" id="KIN01846.1"/>
    </source>
</evidence>
<comment type="similarity">
    <text evidence="1">Belongs to the GID4/VID24 family.</text>
</comment>
<evidence type="ECO:0000256" key="1">
    <source>
        <dbReference type="ARBA" id="ARBA00061469"/>
    </source>
</evidence>
<accession>A0A0C3H0W0</accession>
<dbReference type="InterPro" id="IPR018618">
    <property type="entry name" value="GID4/10-like"/>
</dbReference>
<gene>
    <name evidence="3" type="ORF">OIDMADRAFT_196455</name>
</gene>
<dbReference type="GO" id="GO:0034657">
    <property type="term" value="C:GID complex"/>
    <property type="evidence" value="ECO:0007669"/>
    <property type="project" value="TreeGrafter"/>
</dbReference>
<protein>
    <submittedName>
        <fullName evidence="3">Uncharacterized protein</fullName>
    </submittedName>
</protein>
<dbReference type="GO" id="GO:0006623">
    <property type="term" value="P:protein targeting to vacuole"/>
    <property type="evidence" value="ECO:0007669"/>
    <property type="project" value="TreeGrafter"/>
</dbReference>
<dbReference type="FunCoup" id="A0A0C3H0W0">
    <property type="interactions" value="368"/>
</dbReference>
<dbReference type="PANTHER" id="PTHR14534:SF3">
    <property type="entry name" value="GID COMPLEX SUBUNIT 4 HOMOLOG"/>
    <property type="match status" value="1"/>
</dbReference>
<reference evidence="3 4" key="1">
    <citation type="submission" date="2014-04" db="EMBL/GenBank/DDBJ databases">
        <authorList>
            <consortium name="DOE Joint Genome Institute"/>
            <person name="Kuo A."/>
            <person name="Martino E."/>
            <person name="Perotto S."/>
            <person name="Kohler A."/>
            <person name="Nagy L.G."/>
            <person name="Floudas D."/>
            <person name="Copeland A."/>
            <person name="Barry K.W."/>
            <person name="Cichocki N."/>
            <person name="Veneault-Fourrey C."/>
            <person name="LaButti K."/>
            <person name="Lindquist E.A."/>
            <person name="Lipzen A."/>
            <person name="Lundell T."/>
            <person name="Morin E."/>
            <person name="Murat C."/>
            <person name="Sun H."/>
            <person name="Tunlid A."/>
            <person name="Henrissat B."/>
            <person name="Grigoriev I.V."/>
            <person name="Hibbett D.S."/>
            <person name="Martin F."/>
            <person name="Nordberg H.P."/>
            <person name="Cantor M.N."/>
            <person name="Hua S.X."/>
        </authorList>
    </citation>
    <scope>NUCLEOTIDE SEQUENCE [LARGE SCALE GENOMIC DNA]</scope>
    <source>
        <strain evidence="3 4">Zn</strain>
    </source>
</reference>
<dbReference type="Proteomes" id="UP000054321">
    <property type="component" value="Unassembled WGS sequence"/>
</dbReference>
<feature type="compositionally biased region" description="Low complexity" evidence="2">
    <location>
        <begin position="15"/>
        <end position="24"/>
    </location>
</feature>
<dbReference type="EMBL" id="KN832875">
    <property type="protein sequence ID" value="KIN01846.1"/>
    <property type="molecule type" value="Genomic_DNA"/>
</dbReference>
<dbReference type="GO" id="GO:0007039">
    <property type="term" value="P:protein catabolic process in the vacuole"/>
    <property type="evidence" value="ECO:0007669"/>
    <property type="project" value="TreeGrafter"/>
</dbReference>
<evidence type="ECO:0000256" key="2">
    <source>
        <dbReference type="SAM" id="MobiDB-lite"/>
    </source>
</evidence>
<dbReference type="PANTHER" id="PTHR14534">
    <property type="entry name" value="VACUOLAR IMPORT AND DEGRADATION PROTEIN 24"/>
    <property type="match status" value="1"/>
</dbReference>
<sequence length="247" mass="28739">MRSMKQMDTEDEAAAPDIPSPISADGEKHDERELSALHSTDPGSPSLSYDFSNVRLIPSPTSPFFRAGSRFHGTQQSERQVYEVQVEIKHVDMRESFLCGYLRIQGLTPDHPTLTTYFEGELIGSKYTFLTEHKDWGSTELVDHQHWTKFSAFSPYKKHSRKMNIQIPGWTQRDNIFMRWKEKFLVPDHRVRTLNGASFEGFYYICFNQKHGTINGIYFHAKSESRFQHLDLKHVPDRGCFAAREFR</sequence>
<dbReference type="OrthoDB" id="62at2759"/>
<reference evidence="4" key="2">
    <citation type="submission" date="2015-01" db="EMBL/GenBank/DDBJ databases">
        <title>Evolutionary Origins and Diversification of the Mycorrhizal Mutualists.</title>
        <authorList>
            <consortium name="DOE Joint Genome Institute"/>
            <consortium name="Mycorrhizal Genomics Consortium"/>
            <person name="Kohler A."/>
            <person name="Kuo A."/>
            <person name="Nagy L.G."/>
            <person name="Floudas D."/>
            <person name="Copeland A."/>
            <person name="Barry K.W."/>
            <person name="Cichocki N."/>
            <person name="Veneault-Fourrey C."/>
            <person name="LaButti K."/>
            <person name="Lindquist E.A."/>
            <person name="Lipzen A."/>
            <person name="Lundell T."/>
            <person name="Morin E."/>
            <person name="Murat C."/>
            <person name="Riley R."/>
            <person name="Ohm R."/>
            <person name="Sun H."/>
            <person name="Tunlid A."/>
            <person name="Henrissat B."/>
            <person name="Grigoriev I.V."/>
            <person name="Hibbett D.S."/>
            <person name="Martin F."/>
        </authorList>
    </citation>
    <scope>NUCLEOTIDE SEQUENCE [LARGE SCALE GENOMIC DNA]</scope>
    <source>
        <strain evidence="4">Zn</strain>
    </source>
</reference>